<dbReference type="Pfam" id="PF00005">
    <property type="entry name" value="ABC_tran"/>
    <property type="match status" value="2"/>
</dbReference>
<evidence type="ECO:0000256" key="5">
    <source>
        <dbReference type="ARBA" id="ARBA00022692"/>
    </source>
</evidence>
<keyword evidence="6" id="KW-0547">Nucleotide-binding</keyword>
<feature type="region of interest" description="Disordered" evidence="10">
    <location>
        <begin position="791"/>
        <end position="839"/>
    </location>
</feature>
<dbReference type="SMART" id="SM00382">
    <property type="entry name" value="AAA"/>
    <property type="match status" value="2"/>
</dbReference>
<feature type="domain" description="ABC transporter" evidence="12">
    <location>
        <begin position="145"/>
        <end position="408"/>
    </location>
</feature>
<dbReference type="PhylomeDB" id="S8B534"/>
<feature type="transmembrane region" description="Helical" evidence="11">
    <location>
        <begin position="1449"/>
        <end position="1469"/>
    </location>
</feature>
<dbReference type="GO" id="GO:0005524">
    <property type="term" value="F:ATP binding"/>
    <property type="evidence" value="ECO:0007669"/>
    <property type="project" value="UniProtKB-KW"/>
</dbReference>
<evidence type="ECO:0000313" key="14">
    <source>
        <dbReference type="Proteomes" id="UP000019376"/>
    </source>
</evidence>
<dbReference type="InterPro" id="IPR017871">
    <property type="entry name" value="ABC_transporter-like_CS"/>
</dbReference>
<dbReference type="InterPro" id="IPR013525">
    <property type="entry name" value="ABC2_TM"/>
</dbReference>
<dbReference type="FunFam" id="3.40.50.300:FF:000054">
    <property type="entry name" value="ABC multidrug transporter atrF"/>
    <property type="match status" value="1"/>
</dbReference>
<feature type="transmembrane region" description="Helical" evidence="11">
    <location>
        <begin position="584"/>
        <end position="609"/>
    </location>
</feature>
<evidence type="ECO:0000256" key="6">
    <source>
        <dbReference type="ARBA" id="ARBA00022741"/>
    </source>
</evidence>
<dbReference type="eggNOG" id="KOG0065">
    <property type="taxonomic scope" value="Eukaryota"/>
</dbReference>
<dbReference type="Pfam" id="PF06422">
    <property type="entry name" value="PDR_CDR"/>
    <property type="match status" value="2"/>
</dbReference>
<dbReference type="InterPro" id="IPR034001">
    <property type="entry name" value="ABCG_PDR_1"/>
</dbReference>
<gene>
    <name evidence="13" type="ORF">PDE_08915</name>
</gene>
<dbReference type="Gene3D" id="3.40.50.300">
    <property type="entry name" value="P-loop containing nucleotide triphosphate hydrolases"/>
    <property type="match status" value="2"/>
</dbReference>
<evidence type="ECO:0000259" key="12">
    <source>
        <dbReference type="PROSITE" id="PS50893"/>
    </source>
</evidence>
<keyword evidence="14" id="KW-1185">Reference proteome</keyword>
<feature type="compositionally biased region" description="Acidic residues" evidence="10">
    <location>
        <begin position="59"/>
        <end position="69"/>
    </location>
</feature>
<feature type="compositionally biased region" description="Basic and acidic residues" evidence="10">
    <location>
        <begin position="794"/>
        <end position="819"/>
    </location>
</feature>
<feature type="transmembrane region" description="Helical" evidence="11">
    <location>
        <begin position="1323"/>
        <end position="1344"/>
    </location>
</feature>
<evidence type="ECO:0000256" key="9">
    <source>
        <dbReference type="ARBA" id="ARBA00023136"/>
    </source>
</evidence>
<feature type="transmembrane region" description="Helical" evidence="11">
    <location>
        <begin position="1187"/>
        <end position="1205"/>
    </location>
</feature>
<feature type="region of interest" description="Disordered" evidence="10">
    <location>
        <begin position="1"/>
        <end position="70"/>
    </location>
</feature>
<name>S8B534_PENO1</name>
<dbReference type="FunFam" id="3.40.50.300:FF:002416">
    <property type="entry name" value="ABC multidrug transporter (Eurofung)"/>
    <property type="match status" value="1"/>
</dbReference>
<evidence type="ECO:0000256" key="4">
    <source>
        <dbReference type="ARBA" id="ARBA00022475"/>
    </source>
</evidence>
<protein>
    <recommendedName>
        <fullName evidence="12">ABC transporter domain-containing protein</fullName>
    </recommendedName>
</protein>
<keyword evidence="7" id="KW-0067">ATP-binding</keyword>
<dbReference type="InterPro" id="IPR029481">
    <property type="entry name" value="ABC_trans_N"/>
</dbReference>
<comment type="similarity">
    <text evidence="2">Belongs to the ABC transporter superfamily. ABCG family. PDR (TC 3.A.1.205) subfamily.</text>
</comment>
<dbReference type="PANTHER" id="PTHR19241">
    <property type="entry name" value="ATP-BINDING CASSETTE TRANSPORTER"/>
    <property type="match status" value="1"/>
</dbReference>
<feature type="transmembrane region" description="Helical" evidence="11">
    <location>
        <begin position="1298"/>
        <end position="1316"/>
    </location>
</feature>
<evidence type="ECO:0000256" key="8">
    <source>
        <dbReference type="ARBA" id="ARBA00022989"/>
    </source>
</evidence>
<organism evidence="13 14">
    <name type="scientific">Penicillium oxalicum (strain 114-2 / CGMCC 5302)</name>
    <name type="common">Penicillium decumbens</name>
    <dbReference type="NCBI Taxonomy" id="933388"/>
    <lineage>
        <taxon>Eukaryota</taxon>
        <taxon>Fungi</taxon>
        <taxon>Dikarya</taxon>
        <taxon>Ascomycota</taxon>
        <taxon>Pezizomycotina</taxon>
        <taxon>Eurotiomycetes</taxon>
        <taxon>Eurotiomycetidae</taxon>
        <taxon>Eurotiales</taxon>
        <taxon>Aspergillaceae</taxon>
        <taxon>Penicillium</taxon>
    </lineage>
</organism>
<dbReference type="InterPro" id="IPR003439">
    <property type="entry name" value="ABC_transporter-like_ATP-bd"/>
</dbReference>
<evidence type="ECO:0000256" key="11">
    <source>
        <dbReference type="SAM" id="Phobius"/>
    </source>
</evidence>
<evidence type="ECO:0000256" key="1">
    <source>
        <dbReference type="ARBA" id="ARBA00004651"/>
    </source>
</evidence>
<dbReference type="InterPro" id="IPR034003">
    <property type="entry name" value="ABCG_PDR_2"/>
</dbReference>
<feature type="transmembrane region" description="Helical" evidence="11">
    <location>
        <begin position="545"/>
        <end position="563"/>
    </location>
</feature>
<feature type="transmembrane region" description="Helical" evidence="11">
    <location>
        <begin position="1252"/>
        <end position="1278"/>
    </location>
</feature>
<dbReference type="Pfam" id="PF01061">
    <property type="entry name" value="ABC2_membrane"/>
    <property type="match status" value="2"/>
</dbReference>
<dbReference type="CDD" id="cd03232">
    <property type="entry name" value="ABCG_PDR_domain2"/>
    <property type="match status" value="1"/>
</dbReference>
<dbReference type="PROSITE" id="PS00211">
    <property type="entry name" value="ABC_TRANSPORTER_1"/>
    <property type="match status" value="1"/>
</dbReference>
<dbReference type="STRING" id="933388.S8B534"/>
<feature type="domain" description="ABC transporter" evidence="12">
    <location>
        <begin position="846"/>
        <end position="1089"/>
    </location>
</feature>
<reference evidence="13 14" key="1">
    <citation type="journal article" date="2013" name="PLoS ONE">
        <title>Genomic and secretomic analyses reveal unique features of the lignocellulolytic enzyme system of Penicillium decumbens.</title>
        <authorList>
            <person name="Liu G."/>
            <person name="Zhang L."/>
            <person name="Wei X."/>
            <person name="Zou G."/>
            <person name="Qin Y."/>
            <person name="Ma L."/>
            <person name="Li J."/>
            <person name="Zheng H."/>
            <person name="Wang S."/>
            <person name="Wang C."/>
            <person name="Xun L."/>
            <person name="Zhao G.-P."/>
            <person name="Zhou Z."/>
            <person name="Qu Y."/>
        </authorList>
    </citation>
    <scope>NUCLEOTIDE SEQUENCE [LARGE SCALE GENOMIC DNA]</scope>
    <source>
        <strain evidence="14">114-2 / CGMCC 5302</strain>
    </source>
</reference>
<evidence type="ECO:0000313" key="13">
    <source>
        <dbReference type="EMBL" id="EPS33953.1"/>
    </source>
</evidence>
<feature type="transmembrane region" description="Helical" evidence="11">
    <location>
        <begin position="621"/>
        <end position="639"/>
    </location>
</feature>
<dbReference type="Proteomes" id="UP000019376">
    <property type="component" value="Unassembled WGS sequence"/>
</dbReference>
<feature type="transmembrane region" description="Helical" evidence="11">
    <location>
        <begin position="1356"/>
        <end position="1375"/>
    </location>
</feature>
<dbReference type="GO" id="GO:0005886">
    <property type="term" value="C:plasma membrane"/>
    <property type="evidence" value="ECO:0007669"/>
    <property type="project" value="UniProtKB-SubCell"/>
</dbReference>
<comment type="subcellular location">
    <subcellularLocation>
        <location evidence="1">Cell membrane</location>
        <topology evidence="1">Multi-pass membrane protein</topology>
    </subcellularLocation>
</comment>
<evidence type="ECO:0000256" key="2">
    <source>
        <dbReference type="ARBA" id="ARBA00006012"/>
    </source>
</evidence>
<dbReference type="SUPFAM" id="SSF52540">
    <property type="entry name" value="P-loop containing nucleoside triphosphate hydrolases"/>
    <property type="match status" value="2"/>
</dbReference>
<accession>S8B534</accession>
<dbReference type="Pfam" id="PF19055">
    <property type="entry name" value="ABC2_membrane_7"/>
    <property type="match status" value="1"/>
</dbReference>
<feature type="compositionally biased region" description="Basic and acidic residues" evidence="10">
    <location>
        <begin position="1"/>
        <end position="18"/>
    </location>
</feature>
<feature type="region of interest" description="Disordered" evidence="10">
    <location>
        <begin position="1483"/>
        <end position="1504"/>
    </location>
</feature>
<evidence type="ECO:0000256" key="10">
    <source>
        <dbReference type="SAM" id="MobiDB-lite"/>
    </source>
</evidence>
<evidence type="ECO:0000256" key="7">
    <source>
        <dbReference type="ARBA" id="ARBA00022840"/>
    </source>
</evidence>
<feature type="compositionally biased region" description="Basic and acidic residues" evidence="10">
    <location>
        <begin position="1490"/>
        <end position="1504"/>
    </location>
</feature>
<evidence type="ECO:0000256" key="3">
    <source>
        <dbReference type="ARBA" id="ARBA00022448"/>
    </source>
</evidence>
<dbReference type="OrthoDB" id="245989at2759"/>
<dbReference type="InterPro" id="IPR010929">
    <property type="entry name" value="PDR_CDR_ABC"/>
</dbReference>
<feature type="compositionally biased region" description="Low complexity" evidence="10">
    <location>
        <begin position="23"/>
        <end position="49"/>
    </location>
</feature>
<dbReference type="InterPro" id="IPR027417">
    <property type="entry name" value="P-loop_NTPase"/>
</dbReference>
<feature type="transmembrane region" description="Helical" evidence="11">
    <location>
        <begin position="651"/>
        <end position="671"/>
    </location>
</feature>
<proteinExistence type="inferred from homology"/>
<dbReference type="HOGENOM" id="CLU_000604_35_0_1"/>
<keyword evidence="3" id="KW-0813">Transport</keyword>
<dbReference type="Pfam" id="PF14510">
    <property type="entry name" value="ABC_trans_N"/>
    <property type="match status" value="1"/>
</dbReference>
<dbReference type="GO" id="GO:0140359">
    <property type="term" value="F:ABC-type transporter activity"/>
    <property type="evidence" value="ECO:0007669"/>
    <property type="project" value="InterPro"/>
</dbReference>
<keyword evidence="8 11" id="KW-1133">Transmembrane helix</keyword>
<dbReference type="GO" id="GO:0016887">
    <property type="term" value="F:ATP hydrolysis activity"/>
    <property type="evidence" value="ECO:0007669"/>
    <property type="project" value="InterPro"/>
</dbReference>
<feature type="transmembrane region" description="Helical" evidence="11">
    <location>
        <begin position="756"/>
        <end position="776"/>
    </location>
</feature>
<sequence length="1504" mass="168282">MDHDRVSQPEMRSSDYHDQNGQASPSSGPAASSTAWGSISSDSASAKSSPKTDHHQSEEYSDEGESLDNDEIKKTISRRKSHASGHEGEEWAQIERLISRMFGSERKANSDEEKTRHAGVVWKNLTVKGVGLGAALQPTNGDIFLGLPRLIKGLLTRGRKGASGGKSEVRTILDDFSGAVNPGEMLLVLGRPGSGCSTFLKVIGNQRYGYESIEGDVLYGGTDAITMAKKYRSEVSYNPEEDLHYATLTVKDTLLFALKSRTPDQNSRIPGESRKDYQQTFLSAIAKLFWIEHALGTKVGNELIRGVSGGEKKRVSIGEAMVTKASTQCWDNSTKGLDASTALEYVQSLRSLTNTANVSTLVALYQASENLYNLFDKVILIEDGKCAFFGRTEDAKAYFENLGFECPPRWTTPDFLTSVSDPNARKVKEGWEDRIPRTAEEFRSTYRQSEIHQKNLRDIEHNEKQIAATREEREAARKTAPEKNFTIPFWKQVAILTHRQFLVMFGDTAALFGKWFVLIFQALIVGSLFYNLPDTAAGVFTRGGVLFYILLFNALLALAELTATFESRPVLLKHKSFSFYRPSAYALAQVVVDVPLVFIQVVLFDLIVYFMSNLARTPSQFFINLFVIFLLTMTMYSFFRACGALCSSLDVATRLTGVAIQALIVYTGYLIPPWKMHPWLKWLIWINPVQYAFEALMANEFYNLQIQCVPPYIVPSGPNVSPEHQTCAIQGSTPGSLIVQGANYIQTAFTYTRSHLWRNVGIIIAWFIFFVALTMLGMELQKPNGGGSSVTVFKRGEEPQGVKDAIDGKKSSADLESAEKNGPSPEEQREESGETPQNIAKNTAVFTWQNVNYTIPYKGGERKLLQNVSGSVKPGRLTALMGASGAGKTTLLNVLAQRINFGVITGDFLVDGKPLPKSFQRATGFAEQSDIHEPTATVRESLRFSALLRQPKEVPIQEKYDYCEKIIDLLEMRSIAGATVGTAGSGLNQEQRKRLTIAVELASKPELLLFLDEPTSGLDSLAAFNIVRFLRRLADAGQAVFCTIHQPSAVLFEQFDDLLLLKSGGRVVYNGALGSDSRTLIDYFERNGGKKCSPSANPAEYMLEVIGAGNPDYKGQDWADVWESSTEAKQLSEDLEKTVSSRRNQGQGDVVKDDREFAMPLHVQIYAVTKRAFVAYWRSPDYILGKMLLHIFTGLFNTFTFWHLGNGSIDMQSRLFSIFMTLTISPPLIQQLQPKFLHFRGIYESRESNSKIYSWVAFVVSTIIPELPYSIVAGSIYFNCWYWGIWFPRDSFSSGYTWMMLMLFECFYVGFGQFIAAFSPNELFASLLVPSFFTFVVSFCGVVVPYAQLPHFWQSWMYWLTPFTYLVEGLLSVLVHNVPIVCLDREEAYFSAPAGETCQSYAGAFAQQAGGTIRNAANGLCGYCQYATGDQFAKSFNISYSHKWRDYGIFWAFVIFNFALVFVFSWIYLHGVQDVKKWVGQRKSQKAKTKKNDRQKNLDNHEQS</sequence>
<dbReference type="InterPro" id="IPR043926">
    <property type="entry name" value="ABCG_dom"/>
</dbReference>
<dbReference type="InterPro" id="IPR003593">
    <property type="entry name" value="AAA+_ATPase"/>
</dbReference>
<dbReference type="EMBL" id="KB644415">
    <property type="protein sequence ID" value="EPS33953.1"/>
    <property type="molecule type" value="Genomic_DNA"/>
</dbReference>
<keyword evidence="9 11" id="KW-0472">Membrane</keyword>
<keyword evidence="5 11" id="KW-0812">Transmembrane</keyword>
<dbReference type="CDD" id="cd03233">
    <property type="entry name" value="ABCG_PDR_domain1"/>
    <property type="match status" value="1"/>
</dbReference>
<dbReference type="PROSITE" id="PS50893">
    <property type="entry name" value="ABC_TRANSPORTER_2"/>
    <property type="match status" value="2"/>
</dbReference>
<feature type="transmembrane region" description="Helical" evidence="11">
    <location>
        <begin position="501"/>
        <end position="525"/>
    </location>
</feature>
<keyword evidence="4" id="KW-1003">Cell membrane</keyword>